<keyword evidence="4" id="KW-1185">Reference proteome</keyword>
<organism evidence="3 4">
    <name type="scientific">Hibiscus sabdariffa</name>
    <name type="common">roselle</name>
    <dbReference type="NCBI Taxonomy" id="183260"/>
    <lineage>
        <taxon>Eukaryota</taxon>
        <taxon>Viridiplantae</taxon>
        <taxon>Streptophyta</taxon>
        <taxon>Embryophyta</taxon>
        <taxon>Tracheophyta</taxon>
        <taxon>Spermatophyta</taxon>
        <taxon>Magnoliopsida</taxon>
        <taxon>eudicotyledons</taxon>
        <taxon>Gunneridae</taxon>
        <taxon>Pentapetalae</taxon>
        <taxon>rosids</taxon>
        <taxon>malvids</taxon>
        <taxon>Malvales</taxon>
        <taxon>Malvaceae</taxon>
        <taxon>Malvoideae</taxon>
        <taxon>Hibiscus</taxon>
    </lineage>
</organism>
<dbReference type="InterPro" id="IPR027417">
    <property type="entry name" value="P-loop_NTPase"/>
</dbReference>
<protein>
    <recommendedName>
        <fullName evidence="2">NB-ARC domain-containing protein</fullName>
    </recommendedName>
</protein>
<dbReference type="PANTHER" id="PTHR36766:SF70">
    <property type="entry name" value="DISEASE RESISTANCE PROTEIN RGA4"/>
    <property type="match status" value="1"/>
</dbReference>
<dbReference type="PRINTS" id="PR00364">
    <property type="entry name" value="DISEASERSIST"/>
</dbReference>
<evidence type="ECO:0000256" key="1">
    <source>
        <dbReference type="ARBA" id="ARBA00022821"/>
    </source>
</evidence>
<dbReference type="Gene3D" id="3.40.50.300">
    <property type="entry name" value="P-loop containing nucleotide triphosphate hydrolases"/>
    <property type="match status" value="1"/>
</dbReference>
<reference evidence="3 4" key="1">
    <citation type="journal article" date="2024" name="G3 (Bethesda)">
        <title>Genome assembly of Hibiscus sabdariffa L. provides insights into metabolisms of medicinal natural products.</title>
        <authorList>
            <person name="Kim T."/>
        </authorList>
    </citation>
    <scope>NUCLEOTIDE SEQUENCE [LARGE SCALE GENOMIC DNA]</scope>
    <source>
        <strain evidence="3">TK-2024</strain>
        <tissue evidence="3">Old leaves</tissue>
    </source>
</reference>
<evidence type="ECO:0000259" key="2">
    <source>
        <dbReference type="Pfam" id="PF00931"/>
    </source>
</evidence>
<dbReference type="EMBL" id="JBBPBM010000078">
    <property type="protein sequence ID" value="KAK8511429.1"/>
    <property type="molecule type" value="Genomic_DNA"/>
</dbReference>
<gene>
    <name evidence="3" type="ORF">V6N12_038033</name>
</gene>
<proteinExistence type="predicted"/>
<dbReference type="Proteomes" id="UP001472677">
    <property type="component" value="Unassembled WGS sequence"/>
</dbReference>
<keyword evidence="1" id="KW-0611">Plant defense</keyword>
<sequence>MAKKVKIISQYIKYVNRQATELGLQQRVQVSAPVSKGGGGTHSRVDSSRVVGREADIRRLVDLLIGSTTHQTLSIASIVGMGGLGKTTLAKSVCNNDKIQNHFKTIIWVCVAKNFDVQRILVEMLESLTRKPCDIKNNDTVLREIQKELKEKNFLLVLDDVWDEDIKNWEDLKGSLQGINESKRSWILVTSRTENVALARETLPDHRHHLKTVIDEECVKPNRIL</sequence>
<evidence type="ECO:0000313" key="4">
    <source>
        <dbReference type="Proteomes" id="UP001472677"/>
    </source>
</evidence>
<feature type="domain" description="NB-ARC" evidence="2">
    <location>
        <begin position="54"/>
        <end position="218"/>
    </location>
</feature>
<comment type="caution">
    <text evidence="3">The sequence shown here is derived from an EMBL/GenBank/DDBJ whole genome shotgun (WGS) entry which is preliminary data.</text>
</comment>
<dbReference type="SUPFAM" id="SSF52540">
    <property type="entry name" value="P-loop containing nucleoside triphosphate hydrolases"/>
    <property type="match status" value="1"/>
</dbReference>
<dbReference type="PANTHER" id="PTHR36766">
    <property type="entry name" value="PLANT BROAD-SPECTRUM MILDEW RESISTANCE PROTEIN RPW8"/>
    <property type="match status" value="1"/>
</dbReference>
<dbReference type="Pfam" id="PF00931">
    <property type="entry name" value="NB-ARC"/>
    <property type="match status" value="1"/>
</dbReference>
<name>A0ABR2BWD0_9ROSI</name>
<accession>A0ABR2BWD0</accession>
<dbReference type="InterPro" id="IPR002182">
    <property type="entry name" value="NB-ARC"/>
</dbReference>
<evidence type="ECO:0000313" key="3">
    <source>
        <dbReference type="EMBL" id="KAK8511429.1"/>
    </source>
</evidence>